<feature type="domain" description="Histidine kinase" evidence="5">
    <location>
        <begin position="289"/>
        <end position="503"/>
    </location>
</feature>
<organism evidence="6 7">
    <name type="scientific">Silvibacterium bohemicum</name>
    <dbReference type="NCBI Taxonomy" id="1577686"/>
    <lineage>
        <taxon>Bacteria</taxon>
        <taxon>Pseudomonadati</taxon>
        <taxon>Acidobacteriota</taxon>
        <taxon>Terriglobia</taxon>
        <taxon>Terriglobales</taxon>
        <taxon>Acidobacteriaceae</taxon>
        <taxon>Silvibacterium</taxon>
    </lineage>
</organism>
<dbReference type="EMBL" id="JACHEK010000012">
    <property type="protein sequence ID" value="MBB6147112.1"/>
    <property type="molecule type" value="Genomic_DNA"/>
</dbReference>
<dbReference type="PROSITE" id="PS50042">
    <property type="entry name" value="CNMP_BINDING_3"/>
    <property type="match status" value="1"/>
</dbReference>
<dbReference type="InterPro" id="IPR003661">
    <property type="entry name" value="HisK_dim/P_dom"/>
</dbReference>
<dbReference type="InterPro" id="IPR004358">
    <property type="entry name" value="Sig_transdc_His_kin-like_C"/>
</dbReference>
<dbReference type="AlphaFoldDB" id="A0A841K0K6"/>
<evidence type="ECO:0000256" key="1">
    <source>
        <dbReference type="ARBA" id="ARBA00000085"/>
    </source>
</evidence>
<dbReference type="InterPro" id="IPR000595">
    <property type="entry name" value="cNMP-bd_dom"/>
</dbReference>
<dbReference type="SUPFAM" id="SSF51206">
    <property type="entry name" value="cAMP-binding domain-like"/>
    <property type="match status" value="1"/>
</dbReference>
<comment type="catalytic activity">
    <reaction evidence="1">
        <text>ATP + protein L-histidine = ADP + protein N-phospho-L-histidine.</text>
        <dbReference type="EC" id="2.7.13.3"/>
    </reaction>
</comment>
<dbReference type="CDD" id="cd00038">
    <property type="entry name" value="CAP_ED"/>
    <property type="match status" value="1"/>
</dbReference>
<dbReference type="InterPro" id="IPR036890">
    <property type="entry name" value="HATPase_C_sf"/>
</dbReference>
<dbReference type="GO" id="GO:0000155">
    <property type="term" value="F:phosphorelay sensor kinase activity"/>
    <property type="evidence" value="ECO:0007669"/>
    <property type="project" value="InterPro"/>
</dbReference>
<feature type="domain" description="Cyclic nucleotide-binding" evidence="4">
    <location>
        <begin position="52"/>
        <end position="121"/>
    </location>
</feature>
<evidence type="ECO:0000259" key="5">
    <source>
        <dbReference type="PROSITE" id="PS50109"/>
    </source>
</evidence>
<evidence type="ECO:0000313" key="6">
    <source>
        <dbReference type="EMBL" id="MBB6147112.1"/>
    </source>
</evidence>
<dbReference type="CDD" id="cd00082">
    <property type="entry name" value="HisKA"/>
    <property type="match status" value="1"/>
</dbReference>
<evidence type="ECO:0000256" key="2">
    <source>
        <dbReference type="ARBA" id="ARBA00012438"/>
    </source>
</evidence>
<dbReference type="RefSeq" id="WP_082125549.1">
    <property type="nucleotide sequence ID" value="NZ_JACHEK010000012.1"/>
</dbReference>
<name>A0A841K0K6_9BACT</name>
<keyword evidence="6" id="KW-0808">Transferase</keyword>
<dbReference type="OrthoDB" id="224978at2"/>
<accession>A0A841K0K6</accession>
<gene>
    <name evidence="6" type="ORF">HNQ77_005097</name>
</gene>
<dbReference type="Proteomes" id="UP000538666">
    <property type="component" value="Unassembled WGS sequence"/>
</dbReference>
<dbReference type="SUPFAM" id="SSF47384">
    <property type="entry name" value="Homodimeric domain of signal transducing histidine kinase"/>
    <property type="match status" value="1"/>
</dbReference>
<evidence type="ECO:0000259" key="4">
    <source>
        <dbReference type="PROSITE" id="PS50042"/>
    </source>
</evidence>
<evidence type="ECO:0000313" key="7">
    <source>
        <dbReference type="Proteomes" id="UP000538666"/>
    </source>
</evidence>
<dbReference type="Pfam" id="PF02518">
    <property type="entry name" value="HATPase_c"/>
    <property type="match status" value="1"/>
</dbReference>
<dbReference type="PANTHER" id="PTHR43065:SF48">
    <property type="entry name" value="HISTIDINE KINASE"/>
    <property type="match status" value="1"/>
</dbReference>
<dbReference type="SMART" id="SM00387">
    <property type="entry name" value="HATPase_c"/>
    <property type="match status" value="1"/>
</dbReference>
<dbReference type="InterPro" id="IPR003594">
    <property type="entry name" value="HATPase_dom"/>
</dbReference>
<dbReference type="InterPro" id="IPR018490">
    <property type="entry name" value="cNMP-bd_dom_sf"/>
</dbReference>
<dbReference type="EC" id="2.7.13.3" evidence="2"/>
<keyword evidence="6" id="KW-0418">Kinase</keyword>
<evidence type="ECO:0000256" key="3">
    <source>
        <dbReference type="ARBA" id="ARBA00022553"/>
    </source>
</evidence>
<dbReference type="PANTHER" id="PTHR43065">
    <property type="entry name" value="SENSOR HISTIDINE KINASE"/>
    <property type="match status" value="1"/>
</dbReference>
<reference evidence="6 7" key="1">
    <citation type="submission" date="2020-08" db="EMBL/GenBank/DDBJ databases">
        <title>Genomic Encyclopedia of Type Strains, Phase IV (KMG-IV): sequencing the most valuable type-strain genomes for metagenomic binning, comparative biology and taxonomic classification.</title>
        <authorList>
            <person name="Goeker M."/>
        </authorList>
    </citation>
    <scope>NUCLEOTIDE SEQUENCE [LARGE SCALE GENOMIC DNA]</scope>
    <source>
        <strain evidence="6 7">DSM 103733</strain>
    </source>
</reference>
<dbReference type="SUPFAM" id="SSF55874">
    <property type="entry name" value="ATPase domain of HSP90 chaperone/DNA topoisomerase II/histidine kinase"/>
    <property type="match status" value="1"/>
</dbReference>
<dbReference type="InterPro" id="IPR014710">
    <property type="entry name" value="RmlC-like_jellyroll"/>
</dbReference>
<dbReference type="PRINTS" id="PR00344">
    <property type="entry name" value="BCTRLSENSOR"/>
</dbReference>
<protein>
    <recommendedName>
        <fullName evidence="2">histidine kinase</fullName>
        <ecNumber evidence="2">2.7.13.3</ecNumber>
    </recommendedName>
</protein>
<dbReference type="Gene3D" id="1.10.287.130">
    <property type="match status" value="1"/>
</dbReference>
<proteinExistence type="predicted"/>
<dbReference type="InterPro" id="IPR005467">
    <property type="entry name" value="His_kinase_dom"/>
</dbReference>
<dbReference type="InterPro" id="IPR036097">
    <property type="entry name" value="HisK_dim/P_sf"/>
</dbReference>
<dbReference type="Gene3D" id="3.30.565.10">
    <property type="entry name" value="Histidine kinase-like ATPase, C-terminal domain"/>
    <property type="match status" value="1"/>
</dbReference>
<dbReference type="PROSITE" id="PS50109">
    <property type="entry name" value="HIS_KIN"/>
    <property type="match status" value="1"/>
</dbReference>
<dbReference type="Gene3D" id="2.60.120.10">
    <property type="entry name" value="Jelly Rolls"/>
    <property type="match status" value="1"/>
</dbReference>
<comment type="caution">
    <text evidence="6">The sequence shown here is derived from an EMBL/GenBank/DDBJ whole genome shotgun (WGS) entry which is preliminary data.</text>
</comment>
<keyword evidence="7" id="KW-1185">Reference proteome</keyword>
<keyword evidence="3" id="KW-0597">Phosphoprotein</keyword>
<sequence>MTSQTPEAVEQPANHSPLELRPFGLGYGQLCTAPPVPTPVEEIVEALRGVELLQGLTDEEYLWLATHSSERVGPDQAIIFREGAPAHHFSVILKGEVCVYRKNSGLITLSIGRTGKVTGKLPFSRMKTWGGGGSTSGPAWILDVHEDLFPEMLLAIPSMGQRCASILVERTRDFTRAEQQAEKLDALGKLAANLSHELKNPASAAQRAALSLLSNIDRDEELCRLGRLFDSEEEFSLYREWICRAQRIVEAAAAAQRADGGALSDGDREDVLLRWLEAHRVPDAWKLAPVFAAAHLPVASLEELASQIGAKAFPAAVASFSTSLNARLTVKTIADSSSRIFSIIKAIQDYSYMDQAPVQDVDLIQSVESALTLLHSQSQGITIIRDFNPSMPKIMAYGGELSQVWTALIENAFAAMNGHGVLKITITLNGEVAFIEFWDDGPGIDPAISSRIFEPFFTTKPIGQALGLGLDTVRRIVHKHLGSVTVQSVSGSTCFQVRLPMNRPQVY</sequence>